<evidence type="ECO:0000313" key="11">
    <source>
        <dbReference type="Proteomes" id="UP001172055"/>
    </source>
</evidence>
<feature type="transmembrane region" description="Helical" evidence="8">
    <location>
        <begin position="340"/>
        <end position="362"/>
    </location>
</feature>
<dbReference type="HAMAP" id="MF_02078">
    <property type="entry name" value="MurJ_MviN"/>
    <property type="match status" value="1"/>
</dbReference>
<protein>
    <recommendedName>
        <fullName evidence="8">Probable lipid II flippase MurJ</fullName>
    </recommendedName>
</protein>
<feature type="transmembrane region" description="Helical" evidence="8">
    <location>
        <begin position="7"/>
        <end position="32"/>
    </location>
</feature>
<comment type="function">
    <text evidence="8 9">Involved in peptidoglycan biosynthesis. Transports lipid-linked peptidoglycan precursors from the inner to the outer leaflet of the cytoplasmic membrane.</text>
</comment>
<dbReference type="RefSeq" id="WP_301723211.1">
    <property type="nucleotide sequence ID" value="NZ_JAUJWV010000001.1"/>
</dbReference>
<keyword evidence="5 8" id="KW-0573">Peptidoglycan synthesis</keyword>
<feature type="transmembrane region" description="Helical" evidence="8">
    <location>
        <begin position="462"/>
        <end position="483"/>
    </location>
</feature>
<evidence type="ECO:0000256" key="5">
    <source>
        <dbReference type="ARBA" id="ARBA00022984"/>
    </source>
</evidence>
<evidence type="ECO:0000256" key="1">
    <source>
        <dbReference type="ARBA" id="ARBA00004651"/>
    </source>
</evidence>
<proteinExistence type="inferred from homology"/>
<feature type="transmembrane region" description="Helical" evidence="8">
    <location>
        <begin position="178"/>
        <end position="200"/>
    </location>
</feature>
<keyword evidence="3 8" id="KW-0812">Transmembrane</keyword>
<dbReference type="InterPro" id="IPR004268">
    <property type="entry name" value="MurJ"/>
</dbReference>
<dbReference type="Proteomes" id="UP001172055">
    <property type="component" value="Unassembled WGS sequence"/>
</dbReference>
<keyword evidence="2 8" id="KW-1003">Cell membrane</keyword>
<comment type="pathway">
    <text evidence="8">Cell wall biogenesis; peptidoglycan biosynthesis.</text>
</comment>
<keyword evidence="11" id="KW-1185">Reference proteome</keyword>
<dbReference type="PRINTS" id="PR01806">
    <property type="entry name" value="VIRFACTRMVIN"/>
</dbReference>
<dbReference type="Pfam" id="PF03023">
    <property type="entry name" value="MurJ"/>
    <property type="match status" value="1"/>
</dbReference>
<dbReference type="PANTHER" id="PTHR47019:SF1">
    <property type="entry name" value="LIPID II FLIPPASE MURJ"/>
    <property type="match status" value="1"/>
</dbReference>
<feature type="transmembrane region" description="Helical" evidence="8">
    <location>
        <begin position="83"/>
        <end position="105"/>
    </location>
</feature>
<evidence type="ECO:0000256" key="8">
    <source>
        <dbReference type="HAMAP-Rule" id="MF_02078"/>
    </source>
</evidence>
<organism evidence="10 11">
    <name type="scientific">Planococcus shixiaomingii</name>
    <dbReference type="NCBI Taxonomy" id="3058393"/>
    <lineage>
        <taxon>Bacteria</taxon>
        <taxon>Bacillati</taxon>
        <taxon>Bacillota</taxon>
        <taxon>Bacilli</taxon>
        <taxon>Bacillales</taxon>
        <taxon>Caryophanaceae</taxon>
        <taxon>Planococcus</taxon>
    </lineage>
</organism>
<dbReference type="InterPro" id="IPR051050">
    <property type="entry name" value="Lipid_II_flippase_MurJ/MviN"/>
</dbReference>
<dbReference type="NCBIfam" id="TIGR01695">
    <property type="entry name" value="murJ_mviN"/>
    <property type="match status" value="1"/>
</dbReference>
<feature type="transmembrane region" description="Helical" evidence="8">
    <location>
        <begin position="261"/>
        <end position="281"/>
    </location>
</feature>
<dbReference type="CDD" id="cd13123">
    <property type="entry name" value="MATE_MurJ_like"/>
    <property type="match status" value="1"/>
</dbReference>
<keyword evidence="7 8" id="KW-0472">Membrane</keyword>
<comment type="caution">
    <text evidence="10">The sequence shown here is derived from an EMBL/GenBank/DDBJ whole genome shotgun (WGS) entry which is preliminary data.</text>
</comment>
<feature type="transmembrane region" description="Helical" evidence="8">
    <location>
        <begin position="374"/>
        <end position="393"/>
    </location>
</feature>
<dbReference type="PANTHER" id="PTHR47019">
    <property type="entry name" value="LIPID II FLIPPASE MURJ"/>
    <property type="match status" value="1"/>
</dbReference>
<feature type="transmembrane region" description="Helical" evidence="8">
    <location>
        <begin position="38"/>
        <end position="62"/>
    </location>
</feature>
<feature type="transmembrane region" description="Helical" evidence="8">
    <location>
        <begin position="433"/>
        <end position="456"/>
    </location>
</feature>
<sequence length="506" mass="55220">MEKTVLAIMIIIVMSKILGFFRDIFLSFFFGATNVTDAYLIAMTIPTVLFAFIGMGIAASFIPIFTKISAHQGEAEAKRFTANLVNIVLIFSTLIIAAILIFPVPIVKLFAYGFEGETLKLAVDFTRISSLSIYFVALLAVFNSYLEINGKFLIAAFTGLPLNIIMISFIYVSSVGNIYWLAYGYVIAVAIQFLFLVPAIRRTGYRHKMYLKPKEENIKSMMFLALPVIIGVSVDQINVLVDRTIASQIVGGGISALTYSNRITFFIEAIFVTAIVTVLFPKITKMAVRKDMIQLKWIVGKMITSIGLLIIPSTVGLMIFSKEITVLLFGRGAFEDDAVLLTAGALFFYSFGMLGFGLREVLAKVFYSLEDSKTPMVSALAAMVINVILNIVLSRIMGISGLALATSIAAIVSTAYLYIALVRKIGSIGSKLILLDLGKALIASGIMGVGAKQLYFILGESYWSLAASMSGGVLIYAVVLMALKVSDASYYKDRLMALGRKSVTNE</sequence>
<keyword evidence="8 9" id="KW-0813">Transport</keyword>
<evidence type="ECO:0000256" key="9">
    <source>
        <dbReference type="PIRNR" id="PIRNR002869"/>
    </source>
</evidence>
<keyword evidence="8 9" id="KW-0961">Cell wall biogenesis/degradation</keyword>
<reference evidence="10 11" key="1">
    <citation type="submission" date="2023-06" db="EMBL/GenBank/DDBJ databases">
        <title>Novel species in genus Planococcus.</title>
        <authorList>
            <person name="Ning S."/>
        </authorList>
    </citation>
    <scope>NUCLEOTIDE SEQUENCE [LARGE SCALE GENOMIC DNA]</scope>
    <source>
        <strain evidence="10 11">N028</strain>
    </source>
</reference>
<evidence type="ECO:0000256" key="4">
    <source>
        <dbReference type="ARBA" id="ARBA00022960"/>
    </source>
</evidence>
<evidence type="ECO:0000313" key="10">
    <source>
        <dbReference type="EMBL" id="MDN7241620.1"/>
    </source>
</evidence>
<feature type="transmembrane region" description="Helical" evidence="8">
    <location>
        <begin position="125"/>
        <end position="145"/>
    </location>
</feature>
<dbReference type="PIRSF" id="PIRSF002869">
    <property type="entry name" value="MviN"/>
    <property type="match status" value="1"/>
</dbReference>
<feature type="transmembrane region" description="Helical" evidence="8">
    <location>
        <begin position="221"/>
        <end position="241"/>
    </location>
</feature>
<evidence type="ECO:0000256" key="2">
    <source>
        <dbReference type="ARBA" id="ARBA00022475"/>
    </source>
</evidence>
<name>A0ABT8N159_9BACL</name>
<gene>
    <name evidence="8 10" type="primary">murJ</name>
    <name evidence="10" type="ORF">QWY14_07435</name>
</gene>
<keyword evidence="6 8" id="KW-1133">Transmembrane helix</keyword>
<feature type="transmembrane region" description="Helical" evidence="8">
    <location>
        <begin position="152"/>
        <end position="172"/>
    </location>
</feature>
<feature type="transmembrane region" description="Helical" evidence="8">
    <location>
        <begin position="302"/>
        <end position="320"/>
    </location>
</feature>
<comment type="subcellular location">
    <subcellularLocation>
        <location evidence="1 8">Cell membrane</location>
        <topology evidence="1 8">Multi-pass membrane protein</topology>
    </subcellularLocation>
</comment>
<evidence type="ECO:0000256" key="7">
    <source>
        <dbReference type="ARBA" id="ARBA00023136"/>
    </source>
</evidence>
<keyword evidence="4 8" id="KW-0133">Cell shape</keyword>
<evidence type="ECO:0000256" key="3">
    <source>
        <dbReference type="ARBA" id="ARBA00022692"/>
    </source>
</evidence>
<feature type="transmembrane region" description="Helical" evidence="8">
    <location>
        <begin position="399"/>
        <end position="421"/>
    </location>
</feature>
<evidence type="ECO:0000256" key="6">
    <source>
        <dbReference type="ARBA" id="ARBA00022989"/>
    </source>
</evidence>
<dbReference type="EMBL" id="JAUJWV010000001">
    <property type="protein sequence ID" value="MDN7241620.1"/>
    <property type="molecule type" value="Genomic_DNA"/>
</dbReference>
<accession>A0ABT8N159</accession>
<comment type="similarity">
    <text evidence="8 9">Belongs to the MurJ/MviN family.</text>
</comment>